<accession>A0A7C6AFE5</accession>
<comment type="caution">
    <text evidence="2">The sequence shown here is derived from an EMBL/GenBank/DDBJ whole genome shotgun (WGS) entry which is preliminary data.</text>
</comment>
<dbReference type="NCBIfam" id="TIGR04183">
    <property type="entry name" value="Por_Secre_tail"/>
    <property type="match status" value="1"/>
</dbReference>
<dbReference type="Gene3D" id="2.60.40.4070">
    <property type="match status" value="1"/>
</dbReference>
<dbReference type="Pfam" id="PF18962">
    <property type="entry name" value="Por_Secre_tail"/>
    <property type="match status" value="1"/>
</dbReference>
<proteinExistence type="predicted"/>
<protein>
    <submittedName>
        <fullName evidence="2">T9SS type A sorting domain-containing protein</fullName>
    </submittedName>
</protein>
<organism evidence="2">
    <name type="scientific">candidate division WOR-3 bacterium</name>
    <dbReference type="NCBI Taxonomy" id="2052148"/>
    <lineage>
        <taxon>Bacteria</taxon>
        <taxon>Bacteria division WOR-3</taxon>
    </lineage>
</organism>
<reference evidence="2" key="1">
    <citation type="journal article" date="2020" name="mSystems">
        <title>Genome- and Community-Level Interaction Insights into Carbon Utilization and Element Cycling Functions of Hydrothermarchaeota in Hydrothermal Sediment.</title>
        <authorList>
            <person name="Zhou Z."/>
            <person name="Liu Y."/>
            <person name="Xu W."/>
            <person name="Pan J."/>
            <person name="Luo Z.H."/>
            <person name="Li M."/>
        </authorList>
    </citation>
    <scope>NUCLEOTIDE SEQUENCE [LARGE SCALE GENOMIC DNA]</scope>
    <source>
        <strain evidence="2">SpSt-783</strain>
    </source>
</reference>
<dbReference type="AlphaFoldDB" id="A0A7C6AFE5"/>
<name>A0A7C6AFE5_UNCW3</name>
<sequence>MNFKGIVTFTILTLNAQLAQSNMNLGIQDGSKRISTTDFRAFMLDPQIVYIFAAGFQRAPVCHFNGNNRIVFWSDERSDESDIFCARVNQNGVLIDTVGKIVSSAFRYQEFVRICFDGQKYFAVWLDLRNDPGNWRYQIYGARVRYDGTVIDTSGIMITNHQFVGWLDIAFGKKCYLVVWAVGSWPDIYCARVDTSGILIDTNAIVITNAYRNQNYPKVAFDGTNFFVIWQDDRNYPTTCLYGARINEDGVLIDTNGIRITNIQTTAAFPAIMYNGDHYFITWSNYMGGEGLNIYGARMTTDGVLIDTNWIPISLGPGDQILPSIGYDGERYLVVWSDFRNDPNQMLPEVYGIRILRNGTVLDSTEILLSRNSYGYYPSVCYDNENYLVVWGLDDIYGVRVNQQGIVLDSVDVLISKSANNQITPTIAYGSVNGLCAWFDDRRGKSDIYGIRISRVGNIMDTSAIAIDTAGPAWFNKQWLHLAASDTIYLLVWIDSRNSQGGRDLYGIRVNHRGQVLDDTPILISGTTEIQNTPSVCFGDTNFLVVWRDERPGGIYGARVSKTGVVIDLDGFRITTEGGDYPSVLFDGTNFFVVWVGNYQIKGARVTQSGSVIDTIPISITNTFAVRWGYPTIAFDGTSYFVAWAQRESGLTQNWDIYGARVRYDGFLIDTIPIPISVAPDSQVCPAAVFDGSNFFVVWQDFRFKNNDIYGARISQGGIVIDSFIVAGQNGNQSSPALGLMPDGERINVVYSGWCVQSGNRKYNSMRIFSEIYGSIGMYDAREQRVTMPEITVFPNPFTEKVYIRVKNIRPPGFIPSIFIYDISGRLVKELRTNANTSSYLEYIWDRKGGDDKFFSDGIYFVIIKTDRYTYTHKLVVLRKGD</sequence>
<evidence type="ECO:0000259" key="1">
    <source>
        <dbReference type="Pfam" id="PF18962"/>
    </source>
</evidence>
<dbReference type="InterPro" id="IPR026444">
    <property type="entry name" value="Secre_tail"/>
</dbReference>
<evidence type="ECO:0000313" key="2">
    <source>
        <dbReference type="EMBL" id="HHS62654.1"/>
    </source>
</evidence>
<feature type="domain" description="Secretion system C-terminal sorting" evidence="1">
    <location>
        <begin position="793"/>
        <end position="877"/>
    </location>
</feature>
<dbReference type="EMBL" id="DTHJ01000071">
    <property type="protein sequence ID" value="HHS62654.1"/>
    <property type="molecule type" value="Genomic_DNA"/>
</dbReference>
<gene>
    <name evidence="2" type="ORF">ENV70_03420</name>
</gene>